<accession>A0ABR3N9F5</accession>
<keyword evidence="2" id="KW-1185">Reference proteome</keyword>
<dbReference type="EMBL" id="JAYMGO010000006">
    <property type="protein sequence ID" value="KAL1273487.1"/>
    <property type="molecule type" value="Genomic_DNA"/>
</dbReference>
<protein>
    <submittedName>
        <fullName evidence="1">Uncharacterized protein</fullName>
    </submittedName>
</protein>
<evidence type="ECO:0000313" key="1">
    <source>
        <dbReference type="EMBL" id="KAL1273487.1"/>
    </source>
</evidence>
<sequence>MPSVFIRLNVQGFFVEVLVQMRGSVRRKKARTLLFSGQGDREVLRMRVSVTFLKSVKQQFALTDGTATESFHE</sequence>
<reference evidence="1 2" key="1">
    <citation type="submission" date="2023-09" db="EMBL/GenBank/DDBJ databases">
        <authorList>
            <person name="Wang M."/>
        </authorList>
    </citation>
    <scope>NUCLEOTIDE SEQUENCE [LARGE SCALE GENOMIC DNA]</scope>
    <source>
        <strain evidence="1">GT-2023</strain>
        <tissue evidence="1">Liver</tissue>
    </source>
</reference>
<evidence type="ECO:0000313" key="2">
    <source>
        <dbReference type="Proteomes" id="UP001558613"/>
    </source>
</evidence>
<organism evidence="1 2">
    <name type="scientific">Cirrhinus molitorella</name>
    <name type="common">mud carp</name>
    <dbReference type="NCBI Taxonomy" id="172907"/>
    <lineage>
        <taxon>Eukaryota</taxon>
        <taxon>Metazoa</taxon>
        <taxon>Chordata</taxon>
        <taxon>Craniata</taxon>
        <taxon>Vertebrata</taxon>
        <taxon>Euteleostomi</taxon>
        <taxon>Actinopterygii</taxon>
        <taxon>Neopterygii</taxon>
        <taxon>Teleostei</taxon>
        <taxon>Ostariophysi</taxon>
        <taxon>Cypriniformes</taxon>
        <taxon>Cyprinidae</taxon>
        <taxon>Labeoninae</taxon>
        <taxon>Labeonini</taxon>
        <taxon>Cirrhinus</taxon>
    </lineage>
</organism>
<gene>
    <name evidence="1" type="ORF">QQF64_029349</name>
</gene>
<name>A0ABR3N9F5_9TELE</name>
<comment type="caution">
    <text evidence="1">The sequence shown here is derived from an EMBL/GenBank/DDBJ whole genome shotgun (WGS) entry which is preliminary data.</text>
</comment>
<dbReference type="Proteomes" id="UP001558613">
    <property type="component" value="Unassembled WGS sequence"/>
</dbReference>
<proteinExistence type="predicted"/>